<evidence type="ECO:0008006" key="4">
    <source>
        <dbReference type="Google" id="ProtNLM"/>
    </source>
</evidence>
<dbReference type="FunCoup" id="A0A1D8PTC9">
    <property type="interactions" value="32"/>
</dbReference>
<dbReference type="AlphaFoldDB" id="A0A1D8PTC9"/>
<reference evidence="2 3" key="1">
    <citation type="journal article" date="2004" name="Proc. Natl. Acad. Sci. U.S.A.">
        <title>The diploid genome sequence of Candida albicans.</title>
        <authorList>
            <person name="Jones T."/>
            <person name="Federspiel N.A."/>
            <person name="Chibana H."/>
            <person name="Dungan J."/>
            <person name="Kalman S."/>
            <person name="Magee B.B."/>
            <person name="Newport G."/>
            <person name="Thorstenson Y.R."/>
            <person name="Agabian N."/>
            <person name="Magee P.T."/>
            <person name="Davis R.W."/>
            <person name="Scherer S."/>
        </authorList>
    </citation>
    <scope>NUCLEOTIDE SEQUENCE [LARGE SCALE GENOMIC DNA]</scope>
    <source>
        <strain evidence="3">SC5314 / ATCC MYA-2876</strain>
    </source>
</reference>
<protein>
    <recommendedName>
        <fullName evidence="4">Altered inheritance of mitochondria protein 19, mitochondrial</fullName>
    </recommendedName>
</protein>
<dbReference type="KEGG" id="cal:CAALFM_CR06820WA"/>
<dbReference type="PANTHER" id="PTHR28177:SF1">
    <property type="entry name" value="ALTERED INHERITANCE OF MITOCHONDRIA PROTEIN 19, MITOCHONDRIAL"/>
    <property type="match status" value="1"/>
</dbReference>
<dbReference type="VEuPathDB" id="FungiDB:CR_06820W_A"/>
<evidence type="ECO:0000313" key="2">
    <source>
        <dbReference type="EMBL" id="AOW31379.1"/>
    </source>
</evidence>
<dbReference type="Pfam" id="PF10315">
    <property type="entry name" value="Aim19"/>
    <property type="match status" value="1"/>
</dbReference>
<organism evidence="2 3">
    <name type="scientific">Candida albicans (strain SC5314 / ATCC MYA-2876)</name>
    <name type="common">Yeast</name>
    <dbReference type="NCBI Taxonomy" id="237561"/>
    <lineage>
        <taxon>Eukaryota</taxon>
        <taxon>Fungi</taxon>
        <taxon>Dikarya</taxon>
        <taxon>Ascomycota</taxon>
        <taxon>Saccharomycotina</taxon>
        <taxon>Pichiomycetes</taxon>
        <taxon>Debaryomycetaceae</taxon>
        <taxon>Candida/Lodderomyces clade</taxon>
        <taxon>Candida</taxon>
    </lineage>
</organism>
<dbReference type="PANTHER" id="PTHR28177">
    <property type="entry name" value="ALTERED INHERITANCE OF MITOCHONDRIA PROTEIN 19, MITOCHONDRIAL"/>
    <property type="match status" value="1"/>
</dbReference>
<reference evidence="2 3" key="3">
    <citation type="journal article" date="2013" name="Genome Biol.">
        <title>Assembly of a phased diploid Candida albicans genome facilitates allele-specific measurements and provides a simple model for repeat and indel structure.</title>
        <authorList>
            <person name="Muzzey D."/>
            <person name="Schwartz K."/>
            <person name="Weissman J.S."/>
            <person name="Sherlock G."/>
        </authorList>
    </citation>
    <scope>NUCLEOTIDE SEQUENCE [LARGE SCALE GENOMIC DNA]</scope>
    <source>
        <strain evidence="3">SC5314 / ATCC MYA-2876</strain>
    </source>
</reference>
<evidence type="ECO:0000313" key="1">
    <source>
        <dbReference type="CGD" id="CAL0000192119"/>
    </source>
</evidence>
<name>A0A1D8PTC9_CANAL</name>
<gene>
    <name evidence="2" type="ordered locus">CAALFM_CR06820WA</name>
    <name evidence="1" type="ordered locus">orf19.9410</name>
</gene>
<accession>A0A1D8PTC9</accession>
<dbReference type="OrthoDB" id="5554402at2759"/>
<dbReference type="EMBL" id="CP017630">
    <property type="protein sequence ID" value="AOW31379.1"/>
    <property type="molecule type" value="Genomic_DNA"/>
</dbReference>
<dbReference type="GeneID" id="3647325"/>
<keyword evidence="3" id="KW-1185">Reference proteome</keyword>
<dbReference type="RefSeq" id="XP_711081.2">
    <property type="nucleotide sequence ID" value="XM_705989.2"/>
</dbReference>
<evidence type="ECO:0000313" key="3">
    <source>
        <dbReference type="Proteomes" id="UP000000559"/>
    </source>
</evidence>
<sequence length="174" mass="18481">MAINFSSISIKPTWTYHNYPPINKMAQPQTNSIYDSIDKLSVSPIPAAALGGSLVLKGLFGTNATPVNVGATGGTGSAFKLGRKVALARPTRLSCFTFGGASLLGAWMMYDGDPVNASGFNFAWSALYLIVNGKESISGIFKGRITPLGLGGLALFNTGLYGREFFWSKNSPFK</sequence>
<dbReference type="Proteomes" id="UP000000559">
    <property type="component" value="Chromosome R"/>
</dbReference>
<dbReference type="InParanoid" id="A0A1D8PTC9"/>
<reference evidence="2 3" key="2">
    <citation type="journal article" date="2007" name="Genome Biol.">
        <title>Assembly of the Candida albicans genome into sixteen supercontigs aligned on the eight chromosomes.</title>
        <authorList>
            <person name="van het Hoog M."/>
            <person name="Rast T.J."/>
            <person name="Martchenko M."/>
            <person name="Grindle S."/>
            <person name="Dignard D."/>
            <person name="Hogues H."/>
            <person name="Cuomo C."/>
            <person name="Berriman M."/>
            <person name="Scherer S."/>
            <person name="Magee B.B."/>
            <person name="Whiteway M."/>
            <person name="Chibana H."/>
            <person name="Nantel A."/>
            <person name="Magee P.T."/>
        </authorList>
    </citation>
    <scope>GENOME REANNOTATION</scope>
    <source>
        <strain evidence="3">SC5314 / ATCC MYA-2876</strain>
    </source>
</reference>
<dbReference type="GO" id="GO:0005739">
    <property type="term" value="C:mitochondrion"/>
    <property type="evidence" value="ECO:0000318"/>
    <property type="project" value="GO_Central"/>
</dbReference>
<proteinExistence type="predicted"/>
<dbReference type="CGD" id="CAL0000192119">
    <property type="gene designation" value="orf19.9410"/>
</dbReference>
<dbReference type="eggNOG" id="ENOG502SBEJ">
    <property type="taxonomic scope" value="Eukaryota"/>
</dbReference>
<dbReference type="InterPro" id="IPR019419">
    <property type="entry name" value="AIM19"/>
</dbReference>